<dbReference type="Proteomes" id="UP000287224">
    <property type="component" value="Unassembled WGS sequence"/>
</dbReference>
<organism evidence="1 2">
    <name type="scientific">Dictyobacter aurantiacus</name>
    <dbReference type="NCBI Taxonomy" id="1936993"/>
    <lineage>
        <taxon>Bacteria</taxon>
        <taxon>Bacillati</taxon>
        <taxon>Chloroflexota</taxon>
        <taxon>Ktedonobacteria</taxon>
        <taxon>Ktedonobacterales</taxon>
        <taxon>Dictyobacteraceae</taxon>
        <taxon>Dictyobacter</taxon>
    </lineage>
</organism>
<dbReference type="Pfam" id="PF02566">
    <property type="entry name" value="OsmC"/>
    <property type="match status" value="1"/>
</dbReference>
<dbReference type="OrthoDB" id="9804010at2"/>
<sequence length="149" mass="16138">MMKTTMHVQATRGTGLNFAIDTGSGHSMLLDTADLEPGKSAGPCPTELLLAALAGCTGMAITPILQKMKQDIESYTIQVSGEKTTRPPYIFHTITVEHHFSGPGIDEDVVQRALELVEKKYCSVGAMLNADVKVTHSIHIHRTDFTSNV</sequence>
<evidence type="ECO:0000313" key="1">
    <source>
        <dbReference type="EMBL" id="GCE08773.1"/>
    </source>
</evidence>
<dbReference type="RefSeq" id="WP_126601262.1">
    <property type="nucleotide sequence ID" value="NZ_BIFQ01000002.1"/>
</dbReference>
<dbReference type="SUPFAM" id="SSF82784">
    <property type="entry name" value="OsmC-like"/>
    <property type="match status" value="1"/>
</dbReference>
<dbReference type="Gene3D" id="3.30.300.20">
    <property type="match status" value="1"/>
</dbReference>
<dbReference type="InterPro" id="IPR003718">
    <property type="entry name" value="OsmC/Ohr_fam"/>
</dbReference>
<dbReference type="PANTHER" id="PTHR34352:SF1">
    <property type="entry name" value="PROTEIN YHFA"/>
    <property type="match status" value="1"/>
</dbReference>
<protein>
    <submittedName>
        <fullName evidence="1">Peroxiredoxin</fullName>
    </submittedName>
</protein>
<gene>
    <name evidence="1" type="ORF">KDAU_61020</name>
</gene>
<reference evidence="2" key="1">
    <citation type="submission" date="2018-12" db="EMBL/GenBank/DDBJ databases">
        <title>Tengunoibacter tsumagoiensis gen. nov., sp. nov., Dictyobacter kobayashii sp. nov., D. alpinus sp. nov., and D. joshuensis sp. nov. and description of Dictyobacteraceae fam. nov. within the order Ktedonobacterales isolated from Tengu-no-mugimeshi.</title>
        <authorList>
            <person name="Wang C.M."/>
            <person name="Zheng Y."/>
            <person name="Sakai Y."/>
            <person name="Toyoda A."/>
            <person name="Minakuchi Y."/>
            <person name="Abe K."/>
            <person name="Yokota A."/>
            <person name="Yabe S."/>
        </authorList>
    </citation>
    <scope>NUCLEOTIDE SEQUENCE [LARGE SCALE GENOMIC DNA]</scope>
    <source>
        <strain evidence="2">S-27</strain>
    </source>
</reference>
<accession>A0A401ZPI6</accession>
<dbReference type="InterPro" id="IPR036102">
    <property type="entry name" value="OsmC/Ohrsf"/>
</dbReference>
<dbReference type="InterPro" id="IPR015946">
    <property type="entry name" value="KH_dom-like_a/b"/>
</dbReference>
<evidence type="ECO:0000313" key="2">
    <source>
        <dbReference type="Proteomes" id="UP000287224"/>
    </source>
</evidence>
<keyword evidence="2" id="KW-1185">Reference proteome</keyword>
<dbReference type="EMBL" id="BIFQ01000002">
    <property type="protein sequence ID" value="GCE08773.1"/>
    <property type="molecule type" value="Genomic_DNA"/>
</dbReference>
<proteinExistence type="predicted"/>
<name>A0A401ZPI6_9CHLR</name>
<dbReference type="PANTHER" id="PTHR34352">
    <property type="entry name" value="PROTEIN YHFA"/>
    <property type="match status" value="1"/>
</dbReference>
<dbReference type="AlphaFoldDB" id="A0A401ZPI6"/>
<comment type="caution">
    <text evidence="1">The sequence shown here is derived from an EMBL/GenBank/DDBJ whole genome shotgun (WGS) entry which is preliminary data.</text>
</comment>